<accession>A0A8A1LGI0</accession>
<name>A0A8A1LGI0_AJEC8</name>
<evidence type="ECO:0000313" key="2">
    <source>
        <dbReference type="Proteomes" id="UP000663419"/>
    </source>
</evidence>
<proteinExistence type="predicted"/>
<dbReference type="EMBL" id="CP069104">
    <property type="protein sequence ID" value="QSS53159.1"/>
    <property type="molecule type" value="Genomic_DNA"/>
</dbReference>
<dbReference type="AlphaFoldDB" id="A0A8A1LGI0"/>
<gene>
    <name evidence="1" type="ORF">I7I53_00333</name>
</gene>
<dbReference type="Proteomes" id="UP000663419">
    <property type="component" value="Chromosome 3"/>
</dbReference>
<reference evidence="1" key="1">
    <citation type="submission" date="2021-01" db="EMBL/GenBank/DDBJ databases">
        <title>Chromosome-level genome assembly of a human fungal pathogen reveals clustering of transcriptionally co-regulated genes.</title>
        <authorList>
            <person name="Voorhies M."/>
            <person name="Cohen S."/>
            <person name="Shea T.P."/>
            <person name="Petrus S."/>
            <person name="Munoz J.F."/>
            <person name="Poplawski S."/>
            <person name="Goldman W.E."/>
            <person name="Michael T."/>
            <person name="Cuomo C.A."/>
            <person name="Sil A."/>
            <person name="Beyhan S."/>
        </authorList>
    </citation>
    <scope>NUCLEOTIDE SEQUENCE</scope>
    <source>
        <strain evidence="1">H88</strain>
    </source>
</reference>
<dbReference type="VEuPathDB" id="FungiDB:I7I53_00333"/>
<organism evidence="1 2">
    <name type="scientific">Ajellomyces capsulatus (strain H88)</name>
    <name type="common">Darling's disease fungus</name>
    <name type="synonym">Histoplasma capsulatum</name>
    <dbReference type="NCBI Taxonomy" id="544711"/>
    <lineage>
        <taxon>Eukaryota</taxon>
        <taxon>Fungi</taxon>
        <taxon>Dikarya</taxon>
        <taxon>Ascomycota</taxon>
        <taxon>Pezizomycotina</taxon>
        <taxon>Eurotiomycetes</taxon>
        <taxon>Eurotiomycetidae</taxon>
        <taxon>Onygenales</taxon>
        <taxon>Ajellomycetaceae</taxon>
        <taxon>Histoplasma</taxon>
    </lineage>
</organism>
<evidence type="ECO:0000313" key="1">
    <source>
        <dbReference type="EMBL" id="QSS53159.1"/>
    </source>
</evidence>
<sequence length="102" mass="11380">MWKGFIQGSSEVRLNGFYVFLAGSRNAVEKVTQQGATMPLGKDNGNGNGNAFRLSSWKISPGKVYCVWRQRLEGIGPPKKKLPWNYQSSTRNSAFMLASIEH</sequence>
<protein>
    <submittedName>
        <fullName evidence="1">Uncharacterized protein</fullName>
    </submittedName>
</protein>